<organism evidence="1">
    <name type="scientific">Opuntia elizondoana</name>
    <dbReference type="NCBI Taxonomy" id="867485"/>
    <lineage>
        <taxon>Eukaryota</taxon>
        <taxon>Viridiplantae</taxon>
        <taxon>Streptophyta</taxon>
        <taxon>Embryophyta</taxon>
        <taxon>Tracheophyta</taxon>
        <taxon>Spermatophyta</taxon>
        <taxon>Magnoliopsida</taxon>
        <taxon>eudicotyledons</taxon>
        <taxon>Gunneridae</taxon>
        <taxon>Pentapetalae</taxon>
        <taxon>Caryophyllales</taxon>
        <taxon>Cactineae</taxon>
        <taxon>Cactaceae</taxon>
        <taxon>Opuntioideae</taxon>
        <taxon>Opuntia</taxon>
    </lineage>
</organism>
<accession>H1ZTS0</accession>
<protein>
    <submittedName>
        <fullName evidence="1">Maturase K</fullName>
    </submittedName>
</protein>
<dbReference type="EMBL" id="FN997225">
    <property type="protein sequence ID" value="CBV65475.1"/>
    <property type="molecule type" value="Genomic_DNA"/>
</dbReference>
<keyword evidence="1" id="KW-0934">Plastid</keyword>
<reference evidence="1" key="1">
    <citation type="submission" date="2010-06" db="EMBL/GenBank/DDBJ databases">
        <title>Molecular systematics of the Cactaceae.</title>
        <authorList>
            <person name="Barcenas R.T."/>
            <person name="Yesson C.J."/>
            <person name="Hawkins J.A."/>
        </authorList>
    </citation>
    <scope>NUCLEOTIDE SEQUENCE</scope>
</reference>
<proteinExistence type="predicted"/>
<name>H1ZTS0_9CARY</name>
<keyword evidence="1" id="KW-0150">Chloroplast</keyword>
<evidence type="ECO:0000313" key="1">
    <source>
        <dbReference type="EMBL" id="CBV65475.1"/>
    </source>
</evidence>
<gene>
    <name evidence="1" type="primary">matK</name>
</gene>
<geneLocation type="chloroplast" evidence="1"/>
<sequence length="40" mass="4955">MNGKKSMSYQSRIRRIFHVPNRYQTFFELNEMNSEVWSIE</sequence>
<dbReference type="AlphaFoldDB" id="H1ZTS0"/>